<dbReference type="PANTHER" id="PTHR39596:SF2">
    <property type="entry name" value="HET DOMAIN PROTEIN (AFU_ORTHOLOGUE AFUA_1G17550)-RELATED"/>
    <property type="match status" value="1"/>
</dbReference>
<sequence length="331" mass="37238">MRMAQTYETASHVIILSEELLMGNLPASPLQALYMIFYSKWMTRLWTLQEAILARRLLFRFRDQPITFSTLSDAIIESPEAPLVNEHSLSPMAGLNMLTQMRLFEGEESNSQGTRRTLSLDDLLWALQPRSHLHPILAAPDNMKMQAFWASPGEIPVGVLWARGARNLLNPLTRQSLLGAHADETTPATMTPGGLVISGVAVFLMEKLPLGDGSLPALVFDFYSVVTDFNIFIRIHVEEGISPRAEIWARDQFLLLVEEFEYTKAMRCACVALPLQSLETVRDKEQLVKTRYLLNAGIEVMEEGSLSSEDRLRPAVKIAQVFESSQSWIMT</sequence>
<dbReference type="VEuPathDB" id="FungiDB:Z519_04673"/>
<reference evidence="1" key="1">
    <citation type="submission" date="2015-01" db="EMBL/GenBank/DDBJ databases">
        <title>The Genome Sequence of Cladophialophora bantiana CBS 173.52.</title>
        <authorList>
            <consortium name="The Broad Institute Genomics Platform"/>
            <person name="Cuomo C."/>
            <person name="de Hoog S."/>
            <person name="Gorbushina A."/>
            <person name="Stielow B."/>
            <person name="Teixiera M."/>
            <person name="Abouelleil A."/>
            <person name="Chapman S.B."/>
            <person name="Priest M."/>
            <person name="Young S.K."/>
            <person name="Wortman J."/>
            <person name="Nusbaum C."/>
            <person name="Birren B."/>
        </authorList>
    </citation>
    <scope>NUCLEOTIDE SEQUENCE [LARGE SCALE GENOMIC DNA]</scope>
    <source>
        <strain evidence="1">CBS 173.52</strain>
    </source>
</reference>
<keyword evidence="2" id="KW-1185">Reference proteome</keyword>
<dbReference type="PANTHER" id="PTHR39596">
    <property type="match status" value="1"/>
</dbReference>
<name>A0A0D2EXK6_CLAB1</name>
<dbReference type="HOGENOM" id="CLU_839375_0_0_1"/>
<proteinExistence type="predicted"/>
<dbReference type="GeneID" id="27697601"/>
<evidence type="ECO:0008006" key="3">
    <source>
        <dbReference type="Google" id="ProtNLM"/>
    </source>
</evidence>
<gene>
    <name evidence="1" type="ORF">Z519_04673</name>
</gene>
<dbReference type="OrthoDB" id="2426273at2759"/>
<evidence type="ECO:0000313" key="2">
    <source>
        <dbReference type="Proteomes" id="UP000053789"/>
    </source>
</evidence>
<protein>
    <recommendedName>
        <fullName evidence="3">Heterokaryon incompatibility domain-containing protein</fullName>
    </recommendedName>
</protein>
<dbReference type="AlphaFoldDB" id="A0A0D2EXK6"/>
<organism evidence="1 2">
    <name type="scientific">Cladophialophora bantiana (strain ATCC 10958 / CBS 173.52 / CDC B-1940 / NIH 8579)</name>
    <name type="common">Xylohypha bantiana</name>
    <dbReference type="NCBI Taxonomy" id="1442370"/>
    <lineage>
        <taxon>Eukaryota</taxon>
        <taxon>Fungi</taxon>
        <taxon>Dikarya</taxon>
        <taxon>Ascomycota</taxon>
        <taxon>Pezizomycotina</taxon>
        <taxon>Eurotiomycetes</taxon>
        <taxon>Chaetothyriomycetidae</taxon>
        <taxon>Chaetothyriales</taxon>
        <taxon>Herpotrichiellaceae</taxon>
        <taxon>Cladophialophora</taxon>
    </lineage>
</organism>
<dbReference type="EMBL" id="KN846985">
    <property type="protein sequence ID" value="KIW94696.1"/>
    <property type="molecule type" value="Genomic_DNA"/>
</dbReference>
<dbReference type="RefSeq" id="XP_016621365.1">
    <property type="nucleotide sequence ID" value="XM_016762418.1"/>
</dbReference>
<accession>A0A0D2EXK6</accession>
<dbReference type="Proteomes" id="UP000053789">
    <property type="component" value="Unassembled WGS sequence"/>
</dbReference>
<evidence type="ECO:0000313" key="1">
    <source>
        <dbReference type="EMBL" id="KIW94696.1"/>
    </source>
</evidence>